<evidence type="ECO:0000256" key="1">
    <source>
        <dbReference type="SAM" id="Phobius"/>
    </source>
</evidence>
<dbReference type="Proteomes" id="UP001432322">
    <property type="component" value="Unassembled WGS sequence"/>
</dbReference>
<feature type="non-terminal residue" evidence="3">
    <location>
        <position position="111"/>
    </location>
</feature>
<dbReference type="EMBL" id="BTSY01000007">
    <property type="protein sequence ID" value="GMT36159.1"/>
    <property type="molecule type" value="Genomic_DNA"/>
</dbReference>
<dbReference type="InterPro" id="IPR001810">
    <property type="entry name" value="F-box_dom"/>
</dbReference>
<dbReference type="PROSITE" id="PS50181">
    <property type="entry name" value="FBOX"/>
    <property type="match status" value="1"/>
</dbReference>
<gene>
    <name evidence="3" type="ORF">PFISCL1PPCAC_27456</name>
</gene>
<proteinExistence type="predicted"/>
<feature type="non-terminal residue" evidence="3">
    <location>
        <position position="1"/>
    </location>
</feature>
<keyword evidence="4" id="KW-1185">Reference proteome</keyword>
<evidence type="ECO:0000313" key="4">
    <source>
        <dbReference type="Proteomes" id="UP001432322"/>
    </source>
</evidence>
<dbReference type="AlphaFoldDB" id="A0AAV5X2S4"/>
<keyword evidence="1" id="KW-0472">Membrane</keyword>
<evidence type="ECO:0000259" key="2">
    <source>
        <dbReference type="PROSITE" id="PS50181"/>
    </source>
</evidence>
<name>A0AAV5X2S4_9BILA</name>
<keyword evidence="1" id="KW-0812">Transmembrane</keyword>
<feature type="domain" description="F-box" evidence="2">
    <location>
        <begin position="19"/>
        <end position="67"/>
    </location>
</feature>
<feature type="transmembrane region" description="Helical" evidence="1">
    <location>
        <begin position="12"/>
        <end position="34"/>
    </location>
</feature>
<organism evidence="3 4">
    <name type="scientific">Pristionchus fissidentatus</name>
    <dbReference type="NCBI Taxonomy" id="1538716"/>
    <lineage>
        <taxon>Eukaryota</taxon>
        <taxon>Metazoa</taxon>
        <taxon>Ecdysozoa</taxon>
        <taxon>Nematoda</taxon>
        <taxon>Chromadorea</taxon>
        <taxon>Rhabditida</taxon>
        <taxon>Rhabditina</taxon>
        <taxon>Diplogasteromorpha</taxon>
        <taxon>Diplogasteroidea</taxon>
        <taxon>Neodiplogasteridae</taxon>
        <taxon>Pristionchus</taxon>
    </lineage>
</organism>
<evidence type="ECO:0000313" key="3">
    <source>
        <dbReference type="EMBL" id="GMT36159.1"/>
    </source>
</evidence>
<comment type="caution">
    <text evidence="3">The sequence shown here is derived from an EMBL/GenBank/DDBJ whole genome shotgun (WGS) entry which is preliminary data.</text>
</comment>
<sequence>QRYEPNKISRNSLFVSGVMLTLSELPAEIVAYIVDFISQDDAMRFRETSRLNRNIVNDIVRNQKPRLRFEFKAPFESFFLKLYCEYRYWRLFSLAFNNHPVFEEPNRNGVS</sequence>
<reference evidence="3" key="1">
    <citation type="submission" date="2023-10" db="EMBL/GenBank/DDBJ databases">
        <title>Genome assembly of Pristionchus species.</title>
        <authorList>
            <person name="Yoshida K."/>
            <person name="Sommer R.J."/>
        </authorList>
    </citation>
    <scope>NUCLEOTIDE SEQUENCE</scope>
    <source>
        <strain evidence="3">RS5133</strain>
    </source>
</reference>
<accession>A0AAV5X2S4</accession>
<keyword evidence="1" id="KW-1133">Transmembrane helix</keyword>
<protein>
    <recommendedName>
        <fullName evidence="2">F-box domain-containing protein</fullName>
    </recommendedName>
</protein>